<dbReference type="PANTHER" id="PTHR34383:SF3">
    <property type="entry name" value="POLYPHOSPHATE:AMP PHOSPHOTRANSFERASE"/>
    <property type="match status" value="1"/>
</dbReference>
<dbReference type="GeneID" id="42305200"/>
<accession>A0A0D1XV03</accession>
<dbReference type="STRING" id="47500.AF333_08320"/>
<dbReference type="Pfam" id="PF03976">
    <property type="entry name" value="PPK2"/>
    <property type="match status" value="1"/>
</dbReference>
<evidence type="ECO:0000313" key="6">
    <source>
        <dbReference type="EMBL" id="SDJ05709.1"/>
    </source>
</evidence>
<dbReference type="PIRSF" id="PIRSF028756">
    <property type="entry name" value="PPK2_prd"/>
    <property type="match status" value="1"/>
</dbReference>
<dbReference type="Proteomes" id="UP000037269">
    <property type="component" value="Unassembled WGS sequence"/>
</dbReference>
<keyword evidence="7" id="KW-1185">Reference proteome</keyword>
<dbReference type="RefSeq" id="WP_043066699.1">
    <property type="nucleotide sequence ID" value="NZ_BJOA01000041.1"/>
</dbReference>
<evidence type="ECO:0000259" key="4">
    <source>
        <dbReference type="Pfam" id="PF03976"/>
    </source>
</evidence>
<keyword evidence="2 6" id="KW-0418">Kinase</keyword>
<evidence type="ECO:0000256" key="3">
    <source>
        <dbReference type="SAM" id="Coils"/>
    </source>
</evidence>
<evidence type="ECO:0000313" key="5">
    <source>
        <dbReference type="EMBL" id="KON95488.1"/>
    </source>
</evidence>
<evidence type="ECO:0000313" key="8">
    <source>
        <dbReference type="Proteomes" id="UP000182836"/>
    </source>
</evidence>
<sequence length="241" mass="28971">MGKLSEVDVNHKFETKKEYKEELKKYQLELLHLQRQFHEKGIPLIVVFEGWDAAGKGGAIRRFTEKIDPRGFQVHAVSAPNVIEARYHYLWRFWNKLPAKGQIGIFDRSWYGRVLVERVEKLATEEEWKRAYREINEFEKVLADGGALIVKFWLHISKQEQLERFEERKNNPFKHWKLTEEDWRNREKWDEYEQAVDEMLEKTDKPHASWHIVGGNYKWHARVMVLKTIVKAMEARLHTEK</sequence>
<gene>
    <name evidence="5" type="ORF">AF333_08320</name>
    <name evidence="6" type="ORF">SAMN04487909_11144</name>
</gene>
<dbReference type="EMBL" id="LGUG01000004">
    <property type="protein sequence ID" value="KON95488.1"/>
    <property type="molecule type" value="Genomic_DNA"/>
</dbReference>
<dbReference type="AlphaFoldDB" id="A0A0D1XV03"/>
<evidence type="ECO:0000256" key="2">
    <source>
        <dbReference type="ARBA" id="ARBA00022777"/>
    </source>
</evidence>
<dbReference type="InterPro" id="IPR016898">
    <property type="entry name" value="Polyphosphate_phosphotransfera"/>
</dbReference>
<dbReference type="PANTHER" id="PTHR34383">
    <property type="entry name" value="POLYPHOSPHATE:AMP PHOSPHOTRANSFERASE-RELATED"/>
    <property type="match status" value="1"/>
</dbReference>
<dbReference type="OrthoDB" id="9775224at2"/>
<feature type="coiled-coil region" evidence="3">
    <location>
        <begin position="9"/>
        <end position="36"/>
    </location>
</feature>
<feature type="domain" description="Polyphosphate kinase-2-related" evidence="4">
    <location>
        <begin position="15"/>
        <end position="238"/>
    </location>
</feature>
<dbReference type="SUPFAM" id="SSF52540">
    <property type="entry name" value="P-loop containing nucleoside triphosphate hydrolases"/>
    <property type="match status" value="1"/>
</dbReference>
<organism evidence="5 7">
    <name type="scientific">Aneurinibacillus migulanus</name>
    <name type="common">Bacillus migulanus</name>
    <dbReference type="NCBI Taxonomy" id="47500"/>
    <lineage>
        <taxon>Bacteria</taxon>
        <taxon>Bacillati</taxon>
        <taxon>Bacillota</taxon>
        <taxon>Bacilli</taxon>
        <taxon>Bacillales</taxon>
        <taxon>Paenibacillaceae</taxon>
        <taxon>Aneurinibacillus group</taxon>
        <taxon>Aneurinibacillus</taxon>
    </lineage>
</organism>
<protein>
    <submittedName>
        <fullName evidence="6">Polyphosphate kinase 2, PPK2 family</fullName>
    </submittedName>
    <submittedName>
        <fullName evidence="5">UDP-galactose-lipid carrier transferase</fullName>
    </submittedName>
</protein>
<name>A0A0D1XV03_ANEMI</name>
<reference evidence="5 7" key="1">
    <citation type="submission" date="2015-07" db="EMBL/GenBank/DDBJ databases">
        <title>Fjat-14205 dsm 2895.</title>
        <authorList>
            <person name="Liu B."/>
            <person name="Wang J."/>
            <person name="Zhu Y."/>
            <person name="Liu G."/>
            <person name="Chen Q."/>
            <person name="Chen Z."/>
            <person name="Lan J."/>
            <person name="Che J."/>
            <person name="Ge C."/>
            <person name="Shi H."/>
            <person name="Pan Z."/>
            <person name="Liu X."/>
        </authorList>
    </citation>
    <scope>NUCLEOTIDE SEQUENCE [LARGE SCALE GENOMIC DNA]</scope>
    <source>
        <strain evidence="5 7">DSM 2895</strain>
    </source>
</reference>
<evidence type="ECO:0000313" key="7">
    <source>
        <dbReference type="Proteomes" id="UP000037269"/>
    </source>
</evidence>
<dbReference type="GO" id="GO:0008976">
    <property type="term" value="F:polyphosphate kinase activity"/>
    <property type="evidence" value="ECO:0007669"/>
    <property type="project" value="InterPro"/>
</dbReference>
<dbReference type="InterPro" id="IPR022488">
    <property type="entry name" value="PPK2-related"/>
</dbReference>
<reference evidence="6 8" key="2">
    <citation type="submission" date="2016-10" db="EMBL/GenBank/DDBJ databases">
        <authorList>
            <person name="de Groot N.N."/>
        </authorList>
    </citation>
    <scope>NUCLEOTIDE SEQUENCE [LARGE SCALE GENOMIC DNA]</scope>
    <source>
        <strain evidence="6 8">DSM 2895</strain>
    </source>
</reference>
<keyword evidence="1 5" id="KW-0808">Transferase</keyword>
<dbReference type="Proteomes" id="UP000182836">
    <property type="component" value="Unassembled WGS sequence"/>
</dbReference>
<proteinExistence type="predicted"/>
<dbReference type="InterPro" id="IPR027417">
    <property type="entry name" value="P-loop_NTPase"/>
</dbReference>
<keyword evidence="3" id="KW-0175">Coiled coil</keyword>
<dbReference type="EMBL" id="FNED01000011">
    <property type="protein sequence ID" value="SDJ05709.1"/>
    <property type="molecule type" value="Genomic_DNA"/>
</dbReference>
<evidence type="ECO:0000256" key="1">
    <source>
        <dbReference type="ARBA" id="ARBA00022679"/>
    </source>
</evidence>
<dbReference type="Gene3D" id="3.40.50.300">
    <property type="entry name" value="P-loop containing nucleotide triphosphate hydrolases"/>
    <property type="match status" value="1"/>
</dbReference>
<dbReference type="PATRIC" id="fig|47500.12.peg.5070"/>